<keyword evidence="1" id="KW-1133">Transmembrane helix</keyword>
<evidence type="ECO:0000313" key="2">
    <source>
        <dbReference type="EMBL" id="KLI02274.1"/>
    </source>
</evidence>
<protein>
    <submittedName>
        <fullName evidence="2">Uncharacterized protein</fullName>
    </submittedName>
</protein>
<organism evidence="2 3">
    <name type="scientific">Sporolactobacillus inulinus CASD</name>
    <dbReference type="NCBI Taxonomy" id="1069536"/>
    <lineage>
        <taxon>Bacteria</taxon>
        <taxon>Bacillati</taxon>
        <taxon>Bacillota</taxon>
        <taxon>Bacilli</taxon>
        <taxon>Bacillales</taxon>
        <taxon>Sporolactobacillaceae</taxon>
        <taxon>Sporolactobacillus</taxon>
    </lineage>
</organism>
<comment type="caution">
    <text evidence="2">The sequence shown here is derived from an EMBL/GenBank/DDBJ whole genome shotgun (WGS) entry which is preliminary data.</text>
</comment>
<evidence type="ECO:0000256" key="1">
    <source>
        <dbReference type="SAM" id="Phobius"/>
    </source>
</evidence>
<accession>A0A0U1QN91</accession>
<dbReference type="RefSeq" id="WP_010025199.1">
    <property type="nucleotide sequence ID" value="NZ_AFVQ02000112.1"/>
</dbReference>
<keyword evidence="1" id="KW-0812">Transmembrane</keyword>
<name>A0A0U1QN91_9BACL</name>
<keyword evidence="1" id="KW-0472">Membrane</keyword>
<dbReference type="AlphaFoldDB" id="A0A0U1QN91"/>
<keyword evidence="3" id="KW-1185">Reference proteome</keyword>
<feature type="transmembrane region" description="Helical" evidence="1">
    <location>
        <begin position="48"/>
        <end position="67"/>
    </location>
</feature>
<gene>
    <name evidence="2" type="ORF">SINU_09045</name>
</gene>
<dbReference type="Proteomes" id="UP000035553">
    <property type="component" value="Unassembled WGS sequence"/>
</dbReference>
<dbReference type="EMBL" id="AFVQ02000112">
    <property type="protein sequence ID" value="KLI02274.1"/>
    <property type="molecule type" value="Genomic_DNA"/>
</dbReference>
<evidence type="ECO:0000313" key="3">
    <source>
        <dbReference type="Proteomes" id="UP000035553"/>
    </source>
</evidence>
<proteinExistence type="predicted"/>
<sequence length="73" mass="8317">MKKSNAKKFTFLLLLIYSVVSVLGRFIDHLYFAKSDPAYSLLHDLVSSAITFVLSCIFASLFFKFIYPNGEDN</sequence>
<reference evidence="2 3" key="1">
    <citation type="journal article" date="2011" name="J. Bacteriol.">
        <title>Draft genome sequence of Sporolactobacillus inulinus strain CASD, an efficient D-lactic acid-producing bacterium with high-concentration lactate tolerance capability.</title>
        <authorList>
            <person name="Yu B."/>
            <person name="Su F."/>
            <person name="Wang L."/>
            <person name="Xu K."/>
            <person name="Zhao B."/>
            <person name="Xu P."/>
        </authorList>
    </citation>
    <scope>NUCLEOTIDE SEQUENCE [LARGE SCALE GENOMIC DNA]</scope>
    <source>
        <strain evidence="2 3">CASD</strain>
    </source>
</reference>